<accession>A0A314Z5B5</accession>
<keyword evidence="3" id="KW-1185">Reference proteome</keyword>
<feature type="compositionally biased region" description="Low complexity" evidence="1">
    <location>
        <begin position="45"/>
        <end position="56"/>
    </location>
</feature>
<evidence type="ECO:0000313" key="3">
    <source>
        <dbReference type="Proteomes" id="UP000250321"/>
    </source>
</evidence>
<evidence type="ECO:0000313" key="2">
    <source>
        <dbReference type="EMBL" id="PQQ12388.1"/>
    </source>
</evidence>
<comment type="caution">
    <text evidence="2">The sequence shown here is derived from an EMBL/GenBank/DDBJ whole genome shotgun (WGS) entry which is preliminary data.</text>
</comment>
<gene>
    <name evidence="2" type="ORF">Pyn_16984</name>
</gene>
<dbReference type="AlphaFoldDB" id="A0A314Z5B5"/>
<feature type="region of interest" description="Disordered" evidence="1">
    <location>
        <begin position="1"/>
        <end position="73"/>
    </location>
</feature>
<proteinExistence type="predicted"/>
<dbReference type="Proteomes" id="UP000250321">
    <property type="component" value="Unassembled WGS sequence"/>
</dbReference>
<dbReference type="EMBL" id="PJQY01000357">
    <property type="protein sequence ID" value="PQQ12388.1"/>
    <property type="molecule type" value="Genomic_DNA"/>
</dbReference>
<reference evidence="2 3" key="1">
    <citation type="submission" date="2018-02" db="EMBL/GenBank/DDBJ databases">
        <title>Draft genome of wild Prunus yedoensis var. nudiflora.</title>
        <authorList>
            <person name="Baek S."/>
            <person name="Kim J.-H."/>
            <person name="Choi K."/>
            <person name="Kim G.-B."/>
            <person name="Cho A."/>
            <person name="Jang H."/>
            <person name="Shin C.-H."/>
            <person name="Yu H.-J."/>
            <person name="Mun J.-H."/>
        </authorList>
    </citation>
    <scope>NUCLEOTIDE SEQUENCE [LARGE SCALE GENOMIC DNA]</scope>
    <source>
        <strain evidence="3">cv. Jeju island</strain>
        <tissue evidence="2">Leaf</tissue>
    </source>
</reference>
<organism evidence="2 3">
    <name type="scientific">Prunus yedoensis var. nudiflora</name>
    <dbReference type="NCBI Taxonomy" id="2094558"/>
    <lineage>
        <taxon>Eukaryota</taxon>
        <taxon>Viridiplantae</taxon>
        <taxon>Streptophyta</taxon>
        <taxon>Embryophyta</taxon>
        <taxon>Tracheophyta</taxon>
        <taxon>Spermatophyta</taxon>
        <taxon>Magnoliopsida</taxon>
        <taxon>eudicotyledons</taxon>
        <taxon>Gunneridae</taxon>
        <taxon>Pentapetalae</taxon>
        <taxon>rosids</taxon>
        <taxon>fabids</taxon>
        <taxon>Rosales</taxon>
        <taxon>Rosaceae</taxon>
        <taxon>Amygdaloideae</taxon>
        <taxon>Amygdaleae</taxon>
        <taxon>Prunus</taxon>
    </lineage>
</organism>
<evidence type="ECO:0000256" key="1">
    <source>
        <dbReference type="SAM" id="MobiDB-lite"/>
    </source>
</evidence>
<protein>
    <submittedName>
        <fullName evidence="2">Uncharacterized protein</fullName>
    </submittedName>
</protein>
<name>A0A314Z5B5_PRUYE</name>
<sequence length="116" mass="13000">MTQMHQGPYHDLGQQNQVAALQGPAGQVHHSQTYGVLKRSRSVAETEPTAQTTQQEWPRNDARRNRPCQGYQFEDIRPISEGGSIQRELGALGCERPCLLREPCWKVQGSISNCVN</sequence>